<dbReference type="KEGG" id="cei:CEPID_07170"/>
<keyword evidence="2" id="KW-0732">Signal</keyword>
<dbReference type="Proteomes" id="UP000035368">
    <property type="component" value="Chromosome"/>
</dbReference>
<dbReference type="AlphaFoldDB" id="A0A0G3GWS8"/>
<reference evidence="3 4" key="1">
    <citation type="submission" date="2015-05" db="EMBL/GenBank/DDBJ databases">
        <title>Complete genome sequence of Corynebacterium epidermidicanis DSM 45586, isolated from the skin of a dog suffering from pruritus.</title>
        <authorList>
            <person name="Ruckert C."/>
            <person name="Albersmeier A."/>
            <person name="Winkler A."/>
            <person name="Tauch A."/>
        </authorList>
    </citation>
    <scope>NUCLEOTIDE SEQUENCE [LARGE SCALE GENOMIC DNA]</scope>
    <source>
        <strain evidence="3 4">DSM 45586</strain>
    </source>
</reference>
<evidence type="ECO:0000313" key="4">
    <source>
        <dbReference type="Proteomes" id="UP000035368"/>
    </source>
</evidence>
<dbReference type="PANTHER" id="PTHR36302:SF1">
    <property type="entry name" value="COPPER CHAPERONE PCU(A)C"/>
    <property type="match status" value="1"/>
</dbReference>
<gene>
    <name evidence="3" type="ORF">CEPID_07170</name>
</gene>
<evidence type="ECO:0008006" key="5">
    <source>
        <dbReference type="Google" id="ProtNLM"/>
    </source>
</evidence>
<dbReference type="RefSeq" id="WP_047240349.1">
    <property type="nucleotide sequence ID" value="NZ_CP011541.1"/>
</dbReference>
<evidence type="ECO:0000256" key="2">
    <source>
        <dbReference type="SAM" id="SignalP"/>
    </source>
</evidence>
<protein>
    <recommendedName>
        <fullName evidence="5">Copper chaperone PCu(A)C</fullName>
    </recommendedName>
</protein>
<dbReference type="SUPFAM" id="SSF110087">
    <property type="entry name" value="DR1885-like metal-binding protein"/>
    <property type="match status" value="1"/>
</dbReference>
<organism evidence="3 4">
    <name type="scientific">Corynebacterium epidermidicanis</name>
    <dbReference type="NCBI Taxonomy" id="1050174"/>
    <lineage>
        <taxon>Bacteria</taxon>
        <taxon>Bacillati</taxon>
        <taxon>Actinomycetota</taxon>
        <taxon>Actinomycetes</taxon>
        <taxon>Mycobacteriales</taxon>
        <taxon>Corynebacteriaceae</taxon>
        <taxon>Corynebacterium</taxon>
    </lineage>
</organism>
<accession>A0A0G3GWS8</accession>
<dbReference type="PATRIC" id="fig|1050174.4.peg.1452"/>
<dbReference type="STRING" id="1050174.CEPID_07170"/>
<name>A0A0G3GWS8_9CORY</name>
<dbReference type="Pfam" id="PF04314">
    <property type="entry name" value="PCuAC"/>
    <property type="match status" value="1"/>
</dbReference>
<feature type="signal peptide" evidence="2">
    <location>
        <begin position="1"/>
        <end position="23"/>
    </location>
</feature>
<dbReference type="InterPro" id="IPR007410">
    <property type="entry name" value="LpqE-like"/>
</dbReference>
<dbReference type="PANTHER" id="PTHR36302">
    <property type="entry name" value="BLR7088 PROTEIN"/>
    <property type="match status" value="1"/>
</dbReference>
<sequence>MKKINSFAAVALAALSLAGCANSQKDSDIKTDTAATVAAPTASKSATAKNSQHSHGDSVAFEEGYVKAKPADKDMTGIFGTIHNGTKQPVHLVSFTTDTGAAKHEIHEVVNGVMQMKQGGVEIPAGGTYELKPGGDHLMIMDLAAPINAGDTVKVTLNFDGGVAPVVMDVPVRTIASGQENYGANGGVQGNSGMTETPVAHNHG</sequence>
<feature type="region of interest" description="Disordered" evidence="1">
    <location>
        <begin position="181"/>
        <end position="204"/>
    </location>
</feature>
<dbReference type="PROSITE" id="PS51257">
    <property type="entry name" value="PROKAR_LIPOPROTEIN"/>
    <property type="match status" value="1"/>
</dbReference>
<evidence type="ECO:0000256" key="1">
    <source>
        <dbReference type="SAM" id="MobiDB-lite"/>
    </source>
</evidence>
<dbReference type="InterPro" id="IPR058248">
    <property type="entry name" value="Lxx211020-like"/>
</dbReference>
<feature type="chain" id="PRO_5002554423" description="Copper chaperone PCu(A)C" evidence="2">
    <location>
        <begin position="24"/>
        <end position="204"/>
    </location>
</feature>
<feature type="compositionally biased region" description="Low complexity" evidence="1">
    <location>
        <begin position="35"/>
        <end position="51"/>
    </location>
</feature>
<dbReference type="OrthoDB" id="9796962at2"/>
<dbReference type="Gene3D" id="2.60.40.1890">
    <property type="entry name" value="PCu(A)C copper chaperone"/>
    <property type="match status" value="1"/>
</dbReference>
<feature type="region of interest" description="Disordered" evidence="1">
    <location>
        <begin position="35"/>
        <end position="58"/>
    </location>
</feature>
<dbReference type="InterPro" id="IPR036182">
    <property type="entry name" value="PCuAC_sf"/>
</dbReference>
<dbReference type="EMBL" id="CP011541">
    <property type="protein sequence ID" value="AKK03292.1"/>
    <property type="molecule type" value="Genomic_DNA"/>
</dbReference>
<proteinExistence type="predicted"/>
<evidence type="ECO:0000313" key="3">
    <source>
        <dbReference type="EMBL" id="AKK03292.1"/>
    </source>
</evidence>
<keyword evidence="4" id="KW-1185">Reference proteome</keyword>